<organism evidence="1 2">
    <name type="scientific">Lactiplantibacillus nangangensis</name>
    <dbReference type="NCBI Taxonomy" id="2559917"/>
    <lineage>
        <taxon>Bacteria</taxon>
        <taxon>Bacillati</taxon>
        <taxon>Bacillota</taxon>
        <taxon>Bacilli</taxon>
        <taxon>Lactobacillales</taxon>
        <taxon>Lactobacillaceae</taxon>
        <taxon>Lactiplantibacillus</taxon>
    </lineage>
</organism>
<dbReference type="SUPFAM" id="SSF46955">
    <property type="entry name" value="Putative DNA-binding domain"/>
    <property type="match status" value="1"/>
</dbReference>
<proteinExistence type="predicted"/>
<dbReference type="Proteomes" id="UP001596171">
    <property type="component" value="Unassembled WGS sequence"/>
</dbReference>
<evidence type="ECO:0000313" key="1">
    <source>
        <dbReference type="EMBL" id="MFC6201252.1"/>
    </source>
</evidence>
<sequence length="98" mass="10756">MIRLSEPIAVILGDEQAAALRDFVYKTVSDSVAAAKRDAGVSQKWLRKTQAASYAGVSTGTFGSWVKEYNLPCHIINGATLFNKNDIDRFINHNGNLK</sequence>
<comment type="caution">
    <text evidence="1">The sequence shown here is derived from an EMBL/GenBank/DDBJ whole genome shotgun (WGS) entry which is preliminary data.</text>
</comment>
<gene>
    <name evidence="1" type="ORF">ACFP1L_04995</name>
</gene>
<dbReference type="InterPro" id="IPR009061">
    <property type="entry name" value="DNA-bd_dom_put_sf"/>
</dbReference>
<keyword evidence="2" id="KW-1185">Reference proteome</keyword>
<evidence type="ECO:0000313" key="2">
    <source>
        <dbReference type="Proteomes" id="UP001596171"/>
    </source>
</evidence>
<dbReference type="EMBL" id="JBHSSE010000011">
    <property type="protein sequence ID" value="MFC6201252.1"/>
    <property type="molecule type" value="Genomic_DNA"/>
</dbReference>
<reference evidence="2" key="1">
    <citation type="journal article" date="2019" name="Int. J. Syst. Evol. Microbiol.">
        <title>The Global Catalogue of Microorganisms (GCM) 10K type strain sequencing project: providing services to taxonomists for standard genome sequencing and annotation.</title>
        <authorList>
            <consortium name="The Broad Institute Genomics Platform"/>
            <consortium name="The Broad Institute Genome Sequencing Center for Infectious Disease"/>
            <person name="Wu L."/>
            <person name="Ma J."/>
        </authorList>
    </citation>
    <scope>NUCLEOTIDE SEQUENCE [LARGE SCALE GENOMIC DNA]</scope>
    <source>
        <strain evidence="2">CCM 8930</strain>
    </source>
</reference>
<protein>
    <submittedName>
        <fullName evidence="1">Helix-turn-helix domain-containing protein</fullName>
    </submittedName>
</protein>
<accession>A0ABW1SHQ3</accession>
<name>A0ABW1SHQ3_9LACO</name>
<dbReference type="RefSeq" id="WP_137615909.1">
    <property type="nucleotide sequence ID" value="NZ_JBHSSE010000011.1"/>
</dbReference>